<keyword evidence="2" id="KW-1185">Reference proteome</keyword>
<reference evidence="1 2" key="1">
    <citation type="submission" date="2016-04" db="EMBL/GenBank/DDBJ databases">
        <title>Genome sequence of Clostridium magnum DSM 2767.</title>
        <authorList>
            <person name="Poehlein A."/>
            <person name="Uhlig R."/>
            <person name="Fischer R."/>
            <person name="Bahl H."/>
            <person name="Daniel R."/>
        </authorList>
    </citation>
    <scope>NUCLEOTIDE SEQUENCE [LARGE SCALE GENOMIC DNA]</scope>
    <source>
        <strain evidence="1 2">DSM 2767</strain>
    </source>
</reference>
<gene>
    <name evidence="1" type="ORF">CLMAG_30050</name>
</gene>
<dbReference type="Proteomes" id="UP000076603">
    <property type="component" value="Unassembled WGS sequence"/>
</dbReference>
<dbReference type="PATRIC" id="fig|1121326.3.peg.3030"/>
<dbReference type="EMBL" id="LWAE01000003">
    <property type="protein sequence ID" value="KZL91247.1"/>
    <property type="molecule type" value="Genomic_DNA"/>
</dbReference>
<evidence type="ECO:0000313" key="1">
    <source>
        <dbReference type="EMBL" id="KZL91247.1"/>
    </source>
</evidence>
<evidence type="ECO:0000313" key="2">
    <source>
        <dbReference type="Proteomes" id="UP000076603"/>
    </source>
</evidence>
<dbReference type="AlphaFoldDB" id="A0A162SH36"/>
<sequence length="33" mass="3687">MVVSIDEKSVPLLKRMLEEQNKEAVRISKCGVG</sequence>
<name>A0A162SH36_9CLOT</name>
<proteinExistence type="predicted"/>
<comment type="caution">
    <text evidence="1">The sequence shown here is derived from an EMBL/GenBank/DDBJ whole genome shotgun (WGS) entry which is preliminary data.</text>
</comment>
<organism evidence="1 2">
    <name type="scientific">Clostridium magnum DSM 2767</name>
    <dbReference type="NCBI Taxonomy" id="1121326"/>
    <lineage>
        <taxon>Bacteria</taxon>
        <taxon>Bacillati</taxon>
        <taxon>Bacillota</taxon>
        <taxon>Clostridia</taxon>
        <taxon>Eubacteriales</taxon>
        <taxon>Clostridiaceae</taxon>
        <taxon>Clostridium</taxon>
    </lineage>
</organism>
<protein>
    <submittedName>
        <fullName evidence="1">Uncharacterized protein</fullName>
    </submittedName>
</protein>
<accession>A0A162SH36</accession>
<dbReference type="STRING" id="1121326.CLMAG_30050"/>